<reference evidence="2 3" key="1">
    <citation type="submission" date="2019-02" db="EMBL/GenBank/DDBJ databases">
        <title>Deep-cultivation of Planctomycetes and their phenomic and genomic characterization uncovers novel biology.</title>
        <authorList>
            <person name="Wiegand S."/>
            <person name="Jogler M."/>
            <person name="Boedeker C."/>
            <person name="Pinto D."/>
            <person name="Vollmers J."/>
            <person name="Rivas-Marin E."/>
            <person name="Kohn T."/>
            <person name="Peeters S.H."/>
            <person name="Heuer A."/>
            <person name="Rast P."/>
            <person name="Oberbeckmann S."/>
            <person name="Bunk B."/>
            <person name="Jeske O."/>
            <person name="Meyerdierks A."/>
            <person name="Storesund J.E."/>
            <person name="Kallscheuer N."/>
            <person name="Luecker S."/>
            <person name="Lage O.M."/>
            <person name="Pohl T."/>
            <person name="Merkel B.J."/>
            <person name="Hornburger P."/>
            <person name="Mueller R.-W."/>
            <person name="Bruemmer F."/>
            <person name="Labrenz M."/>
            <person name="Spormann A.M."/>
            <person name="Op den Camp H."/>
            <person name="Overmann J."/>
            <person name="Amann R."/>
            <person name="Jetten M.S.M."/>
            <person name="Mascher T."/>
            <person name="Medema M.H."/>
            <person name="Devos D.P."/>
            <person name="Kaster A.-K."/>
            <person name="Ovreas L."/>
            <person name="Rohde M."/>
            <person name="Galperin M.Y."/>
            <person name="Jogler C."/>
        </authorList>
    </citation>
    <scope>NUCLEOTIDE SEQUENCE [LARGE SCALE GENOMIC DNA]</scope>
    <source>
        <strain evidence="2 3">KS4</strain>
    </source>
</reference>
<keyword evidence="1" id="KW-0732">Signal</keyword>
<gene>
    <name evidence="2" type="ORF">KS4_23160</name>
</gene>
<name>A0A517YVK9_9BACT</name>
<keyword evidence="3" id="KW-1185">Reference proteome</keyword>
<proteinExistence type="predicted"/>
<feature type="signal peptide" evidence="1">
    <location>
        <begin position="1"/>
        <end position="20"/>
    </location>
</feature>
<dbReference type="AlphaFoldDB" id="A0A517YVK9"/>
<feature type="chain" id="PRO_5021980865" description="Lipoprotein" evidence="1">
    <location>
        <begin position="21"/>
        <end position="72"/>
    </location>
</feature>
<accession>A0A517YVK9</accession>
<organism evidence="2 3">
    <name type="scientific">Poriferisphaera corsica</name>
    <dbReference type="NCBI Taxonomy" id="2528020"/>
    <lineage>
        <taxon>Bacteria</taxon>
        <taxon>Pseudomonadati</taxon>
        <taxon>Planctomycetota</taxon>
        <taxon>Phycisphaerae</taxon>
        <taxon>Phycisphaerales</taxon>
        <taxon>Phycisphaeraceae</taxon>
        <taxon>Poriferisphaera</taxon>
    </lineage>
</organism>
<dbReference type="EMBL" id="CP036425">
    <property type="protein sequence ID" value="QDU34250.1"/>
    <property type="molecule type" value="Genomic_DNA"/>
</dbReference>
<dbReference type="RefSeq" id="WP_145077940.1">
    <property type="nucleotide sequence ID" value="NZ_CP036425.1"/>
</dbReference>
<dbReference type="PROSITE" id="PS51257">
    <property type="entry name" value="PROKAR_LIPOPROTEIN"/>
    <property type="match status" value="1"/>
</dbReference>
<protein>
    <recommendedName>
        <fullName evidence="4">Lipoprotein</fullName>
    </recommendedName>
</protein>
<dbReference type="KEGG" id="pcor:KS4_23160"/>
<evidence type="ECO:0000313" key="2">
    <source>
        <dbReference type="EMBL" id="QDU34250.1"/>
    </source>
</evidence>
<evidence type="ECO:0000256" key="1">
    <source>
        <dbReference type="SAM" id="SignalP"/>
    </source>
</evidence>
<evidence type="ECO:0000313" key="3">
    <source>
        <dbReference type="Proteomes" id="UP000317369"/>
    </source>
</evidence>
<sequence length="72" mass="8091" precursor="true">MKLLAVVFSIVMLLTGCVQKNQTVNINLPEGIKIVPPLMINQNAEYLSDTDVRDNNPSGEFDFIPMNRKVSR</sequence>
<dbReference type="Proteomes" id="UP000317369">
    <property type="component" value="Chromosome"/>
</dbReference>
<evidence type="ECO:0008006" key="4">
    <source>
        <dbReference type="Google" id="ProtNLM"/>
    </source>
</evidence>